<evidence type="ECO:0000313" key="8">
    <source>
        <dbReference type="EMBL" id="EFA75772.1"/>
    </source>
</evidence>
<protein>
    <submittedName>
        <fullName evidence="8">Nucleolar protein</fullName>
    </submittedName>
</protein>
<organism evidence="8 9">
    <name type="scientific">Heterostelium pallidum (strain ATCC 26659 / Pp 5 / PN500)</name>
    <name type="common">Cellular slime mold</name>
    <name type="synonym">Polysphondylium pallidum</name>
    <dbReference type="NCBI Taxonomy" id="670386"/>
    <lineage>
        <taxon>Eukaryota</taxon>
        <taxon>Amoebozoa</taxon>
        <taxon>Evosea</taxon>
        <taxon>Eumycetozoa</taxon>
        <taxon>Dictyostelia</taxon>
        <taxon>Acytosteliales</taxon>
        <taxon>Acytosteliaceae</taxon>
        <taxon>Heterostelium</taxon>
    </lineage>
</organism>
<dbReference type="AlphaFoldDB" id="D3BS35"/>
<sequence>MTTTTTNISNKDDSLNKNNDNYNDVRDQIDNNEGEENENVSLDLEKQTVELSDFLKNKPKEFIDFLVENDIPFDSYDIKEIPRFIRLNNRLLNSNDKQDINSFIKQLETELKTELIPLKWLPHFYKLSERVGIASSKSYKNGLIYGMDASSGAAILALDPQPGDNVLDICCAPGTKLSMIADMMNGEGTVTGVDISLQRLGSCKTILKKYKVPSARLFQCDGSTFNIKAPIKDDPLPFKPIKKQKKNNNSNNNKEESKEEEEEEEDVNNEEYKQVSNNNSSSGNGNCNKRRVSKKKTSKVTYDLDGLYFCNTFYMRYSNAQLYDKVIVDAECSLDASVRHLLQYSKLGRNFLPNELTELTDLQKRLIQTGFNLLKVGGSLVYSTCSFCKVQNEDVVKWLLDNNANAKLLPCFEEQQQEQQQDSNNNNNNDYKVPYSKGFIDNTYRFYPKNGTSGMFISKFTKI</sequence>
<evidence type="ECO:0000256" key="5">
    <source>
        <dbReference type="PROSITE-ProRule" id="PRU01023"/>
    </source>
</evidence>
<feature type="compositionally biased region" description="Acidic residues" evidence="6">
    <location>
        <begin position="258"/>
        <end position="269"/>
    </location>
</feature>
<keyword evidence="9" id="KW-1185">Reference proteome</keyword>
<dbReference type="SUPFAM" id="SSF53335">
    <property type="entry name" value="S-adenosyl-L-methionine-dependent methyltransferases"/>
    <property type="match status" value="1"/>
</dbReference>
<dbReference type="GO" id="GO:0001510">
    <property type="term" value="P:RNA methylation"/>
    <property type="evidence" value="ECO:0007669"/>
    <property type="project" value="InterPro"/>
</dbReference>
<evidence type="ECO:0000256" key="4">
    <source>
        <dbReference type="ARBA" id="ARBA00022884"/>
    </source>
</evidence>
<dbReference type="STRING" id="670386.D3BS35"/>
<dbReference type="OMA" id="KYEKWGW"/>
<keyword evidence="1 5" id="KW-0489">Methyltransferase</keyword>
<reference evidence="8 9" key="1">
    <citation type="journal article" date="2011" name="Genome Res.">
        <title>Phylogeny-wide analysis of social amoeba genomes highlights ancient origins for complex intercellular communication.</title>
        <authorList>
            <person name="Heidel A.J."/>
            <person name="Lawal H.M."/>
            <person name="Felder M."/>
            <person name="Schilde C."/>
            <person name="Helps N.R."/>
            <person name="Tunggal B."/>
            <person name="Rivero F."/>
            <person name="John U."/>
            <person name="Schleicher M."/>
            <person name="Eichinger L."/>
            <person name="Platzer M."/>
            <person name="Noegel A.A."/>
            <person name="Schaap P."/>
            <person name="Gloeckner G."/>
        </authorList>
    </citation>
    <scope>NUCLEOTIDE SEQUENCE [LARGE SCALE GENOMIC DNA]</scope>
    <source>
        <strain evidence="9">ATCC 26659 / Pp 5 / PN500</strain>
    </source>
</reference>
<feature type="domain" description="SAM-dependent MTase RsmB/NOP-type" evidence="7">
    <location>
        <begin position="73"/>
        <end position="463"/>
    </location>
</feature>
<evidence type="ECO:0000256" key="3">
    <source>
        <dbReference type="ARBA" id="ARBA00022691"/>
    </source>
</evidence>
<feature type="region of interest" description="Disordered" evidence="6">
    <location>
        <begin position="1"/>
        <end position="40"/>
    </location>
</feature>
<evidence type="ECO:0000256" key="6">
    <source>
        <dbReference type="SAM" id="MobiDB-lite"/>
    </source>
</evidence>
<dbReference type="EMBL" id="ADBJ01000051">
    <property type="protein sequence ID" value="EFA75772.1"/>
    <property type="molecule type" value="Genomic_DNA"/>
</dbReference>
<dbReference type="InterPro" id="IPR023269">
    <property type="entry name" value="RCMT_subfamily_9"/>
</dbReference>
<proteinExistence type="inferred from homology"/>
<dbReference type="PROSITE" id="PS51686">
    <property type="entry name" value="SAM_MT_RSMB_NOP"/>
    <property type="match status" value="1"/>
</dbReference>
<dbReference type="PRINTS" id="PR02008">
    <property type="entry name" value="RCMTFAMILY"/>
</dbReference>
<keyword evidence="3 5" id="KW-0949">S-adenosyl-L-methionine</keyword>
<dbReference type="InterPro" id="IPR049560">
    <property type="entry name" value="MeTrfase_RsmB-F_NOP2_cat"/>
</dbReference>
<dbReference type="InterPro" id="IPR023267">
    <property type="entry name" value="RCMT"/>
</dbReference>
<comment type="caution">
    <text evidence="5">Lacks conserved residue(s) required for the propagation of feature annotation.</text>
</comment>
<dbReference type="Proteomes" id="UP000001396">
    <property type="component" value="Unassembled WGS sequence"/>
</dbReference>
<dbReference type="InterPro" id="IPR029063">
    <property type="entry name" value="SAM-dependent_MTases_sf"/>
</dbReference>
<feature type="binding site" evidence="5">
    <location>
        <position position="194"/>
    </location>
    <ligand>
        <name>S-adenosyl-L-methionine</name>
        <dbReference type="ChEBI" id="CHEBI:59789"/>
    </ligand>
</feature>
<evidence type="ECO:0000256" key="2">
    <source>
        <dbReference type="ARBA" id="ARBA00022679"/>
    </source>
</evidence>
<dbReference type="InParanoid" id="D3BS35"/>
<dbReference type="RefSeq" id="XP_020427906.1">
    <property type="nucleotide sequence ID" value="XM_020581590.1"/>
</dbReference>
<feature type="binding site" evidence="5">
    <location>
        <position position="221"/>
    </location>
    <ligand>
        <name>S-adenosyl-L-methionine</name>
        <dbReference type="ChEBI" id="CHEBI:59789"/>
    </ligand>
</feature>
<dbReference type="Gene3D" id="3.40.50.150">
    <property type="entry name" value="Vaccinia Virus protein VP39"/>
    <property type="match status" value="1"/>
</dbReference>
<evidence type="ECO:0000259" key="7">
    <source>
        <dbReference type="PROSITE" id="PS51686"/>
    </source>
</evidence>
<dbReference type="PANTHER" id="PTHR22807:SF16">
    <property type="entry name" value="SAM-DEPENDENT MTASE RSMB_NOP-TYPE DOMAIN-CONTAINING PROTEIN"/>
    <property type="match status" value="1"/>
</dbReference>
<accession>D3BS35</accession>
<dbReference type="InterPro" id="IPR001678">
    <property type="entry name" value="MeTrfase_RsmB-F_NOP2_dom"/>
</dbReference>
<comment type="caution">
    <text evidence="8">The sequence shown here is derived from an EMBL/GenBank/DDBJ whole genome shotgun (WGS) entry which is preliminary data.</text>
</comment>
<feature type="region of interest" description="Disordered" evidence="6">
    <location>
        <begin position="236"/>
        <end position="292"/>
    </location>
</feature>
<dbReference type="GeneID" id="31366296"/>
<dbReference type="PANTHER" id="PTHR22807">
    <property type="entry name" value="NOP2 YEAST -RELATED NOL1/NOP2/FMU SUN DOMAIN-CONTAINING"/>
    <property type="match status" value="1"/>
</dbReference>
<comment type="similarity">
    <text evidence="5">Belongs to the class I-like SAM-binding methyltransferase superfamily. RsmB/NOP family.</text>
</comment>
<dbReference type="GO" id="GO:0008173">
    <property type="term" value="F:RNA methyltransferase activity"/>
    <property type="evidence" value="ECO:0007669"/>
    <property type="project" value="InterPro"/>
</dbReference>
<evidence type="ECO:0000313" key="9">
    <source>
        <dbReference type="Proteomes" id="UP000001396"/>
    </source>
</evidence>
<evidence type="ECO:0000256" key="1">
    <source>
        <dbReference type="ARBA" id="ARBA00022603"/>
    </source>
</evidence>
<feature type="compositionally biased region" description="Low complexity" evidence="6">
    <location>
        <begin position="276"/>
        <end position="286"/>
    </location>
</feature>
<feature type="binding site" evidence="5">
    <location>
        <position position="329"/>
    </location>
    <ligand>
        <name>S-adenosyl-L-methionine</name>
        <dbReference type="ChEBI" id="CHEBI:59789"/>
    </ligand>
</feature>
<dbReference type="GO" id="GO:0003723">
    <property type="term" value="F:RNA binding"/>
    <property type="evidence" value="ECO:0007669"/>
    <property type="project" value="UniProtKB-UniRule"/>
</dbReference>
<keyword evidence="2 5" id="KW-0808">Transferase</keyword>
<dbReference type="CDD" id="cd02440">
    <property type="entry name" value="AdoMet_MTases"/>
    <property type="match status" value="1"/>
</dbReference>
<dbReference type="PRINTS" id="PR02010">
    <property type="entry name" value="RCMT9"/>
</dbReference>
<feature type="active site" description="Nucleophile" evidence="5">
    <location>
        <position position="385"/>
    </location>
</feature>
<name>D3BS35_HETP5</name>
<keyword evidence="4 5" id="KW-0694">RNA-binding</keyword>
<dbReference type="Pfam" id="PF01189">
    <property type="entry name" value="Methyltr_RsmB-F"/>
    <property type="match status" value="2"/>
</dbReference>
<gene>
    <name evidence="8" type="ORF">PPL_10827</name>
</gene>